<evidence type="ECO:0000313" key="4">
    <source>
        <dbReference type="Proteomes" id="UP000247409"/>
    </source>
</evidence>
<keyword evidence="1" id="KW-0175">Coiled coil</keyword>
<evidence type="ECO:0000256" key="1">
    <source>
        <dbReference type="SAM" id="Coils"/>
    </source>
</evidence>
<proteinExistence type="predicted"/>
<dbReference type="EMBL" id="NBIV01000129">
    <property type="protein sequence ID" value="PXF43331.1"/>
    <property type="molecule type" value="Genomic_DNA"/>
</dbReference>
<evidence type="ECO:0000313" key="3">
    <source>
        <dbReference type="EMBL" id="PXF43331.1"/>
    </source>
</evidence>
<feature type="coiled-coil region" evidence="1">
    <location>
        <begin position="140"/>
        <end position="167"/>
    </location>
</feature>
<comment type="caution">
    <text evidence="3">The sequence shown here is derived from an EMBL/GenBank/DDBJ whole genome shotgun (WGS) entry which is preliminary data.</text>
</comment>
<sequence length="460" mass="50949">MASETDLVLDAHLYSLLSRPPKDSPLVLEQRGTLPTAIPCVISATLALTLKFDSLSKYAPLQKRFSELVAQLQQLTLRPRLRLIHSMACSVLTQQPLTYALIISHPYQNDTLRHQHALASTLAQTPLQHINRLERFAKSVSLLLTALHSAQESIKNLREEYQSHMSALRVQSVSMFHEHAQVLQSLSEYGKLYTQLTVNEHRATRRQAMCNFFSFVPTVDNALRTSWNIPILEPISRMMDSVHSEAQTAQQDAQHVLECKKRQRTRNKQLLDDLASCQQSIARVSRDIAACDEDLTKVTEASQSLQAIGVTALRSISAWRSIAHACERLAGGDLSRLIDITCSCGVEAQSSAPDSGEDHAIPTVDASSGSGQWVMQSAVKRKFVTYYSQWAALADACQECLQHVVQEPDTVAKISFEGMKSEDVDDMRDRDLSNASVVTPEQDAAIENEASVNADGANAE</sequence>
<reference evidence="3 4" key="1">
    <citation type="journal article" date="2018" name="Mol. Biol. Evol.">
        <title>Analysis of the draft genome of the red seaweed Gracilariopsis chorda provides insights into genome size evolution in Rhodophyta.</title>
        <authorList>
            <person name="Lee J."/>
            <person name="Yang E.C."/>
            <person name="Graf L."/>
            <person name="Yang J.H."/>
            <person name="Qiu H."/>
            <person name="Zel Zion U."/>
            <person name="Chan C.X."/>
            <person name="Stephens T.G."/>
            <person name="Weber A.P.M."/>
            <person name="Boo G.H."/>
            <person name="Boo S.M."/>
            <person name="Kim K.M."/>
            <person name="Shin Y."/>
            <person name="Jung M."/>
            <person name="Lee S.J."/>
            <person name="Yim H.S."/>
            <person name="Lee J.H."/>
            <person name="Bhattacharya D."/>
            <person name="Yoon H.S."/>
        </authorList>
    </citation>
    <scope>NUCLEOTIDE SEQUENCE [LARGE SCALE GENOMIC DNA]</scope>
    <source>
        <strain evidence="3 4">SKKU-2015</strain>
        <tissue evidence="3">Whole body</tissue>
    </source>
</reference>
<dbReference type="Proteomes" id="UP000247409">
    <property type="component" value="Unassembled WGS sequence"/>
</dbReference>
<organism evidence="3 4">
    <name type="scientific">Gracilariopsis chorda</name>
    <dbReference type="NCBI Taxonomy" id="448386"/>
    <lineage>
        <taxon>Eukaryota</taxon>
        <taxon>Rhodophyta</taxon>
        <taxon>Florideophyceae</taxon>
        <taxon>Rhodymeniophycidae</taxon>
        <taxon>Gracilariales</taxon>
        <taxon>Gracilariaceae</taxon>
        <taxon>Gracilariopsis</taxon>
    </lineage>
</organism>
<keyword evidence="4" id="KW-1185">Reference proteome</keyword>
<protein>
    <submittedName>
        <fullName evidence="3">Uncharacterized protein</fullName>
    </submittedName>
</protein>
<gene>
    <name evidence="3" type="ORF">BWQ96_06970</name>
</gene>
<feature type="compositionally biased region" description="Basic and acidic residues" evidence="2">
    <location>
        <begin position="419"/>
        <end position="432"/>
    </location>
</feature>
<dbReference type="AlphaFoldDB" id="A0A2V3IMM5"/>
<dbReference type="OrthoDB" id="10642856at2759"/>
<name>A0A2V3IMM5_9FLOR</name>
<accession>A0A2V3IMM5</accession>
<evidence type="ECO:0000256" key="2">
    <source>
        <dbReference type="SAM" id="MobiDB-lite"/>
    </source>
</evidence>
<feature type="region of interest" description="Disordered" evidence="2">
    <location>
        <begin position="419"/>
        <end position="460"/>
    </location>
</feature>